<dbReference type="AlphaFoldDB" id="A0AAE9F923"/>
<keyword evidence="1" id="KW-1133">Transmembrane helix</keyword>
<feature type="transmembrane region" description="Helical" evidence="1">
    <location>
        <begin position="111"/>
        <end position="131"/>
    </location>
</feature>
<dbReference type="SUPFAM" id="SSF56436">
    <property type="entry name" value="C-type lectin-like"/>
    <property type="match status" value="1"/>
</dbReference>
<name>A0AAE9F923_CAEBR</name>
<dbReference type="PANTHER" id="PTHR47629:SF11">
    <property type="entry name" value="PAN-3 DOMAIN-CONTAINING PROTEIN"/>
    <property type="match status" value="1"/>
</dbReference>
<dbReference type="InterPro" id="IPR016187">
    <property type="entry name" value="CTDL_fold"/>
</dbReference>
<evidence type="ECO:0000256" key="1">
    <source>
        <dbReference type="SAM" id="Phobius"/>
    </source>
</evidence>
<dbReference type="InterPro" id="IPR019422">
    <property type="entry name" value="7TM_GPCR_serpentine_rcpt_Srh"/>
</dbReference>
<evidence type="ECO:0000313" key="2">
    <source>
        <dbReference type="EMBL" id="UMM37915.1"/>
    </source>
</evidence>
<keyword evidence="1" id="KW-0472">Membrane</keyword>
<reference evidence="2 3" key="1">
    <citation type="submission" date="2022-04" db="EMBL/GenBank/DDBJ databases">
        <title>Chromosome-level reference genomes for two strains of Caenorhabditis briggsae: an improved platform for comparative genomics.</title>
        <authorList>
            <person name="Stevens L."/>
            <person name="Andersen E."/>
        </authorList>
    </citation>
    <scope>NUCLEOTIDE SEQUENCE [LARGE SCALE GENOMIC DNA]</scope>
    <source>
        <strain evidence="2">VX34</strain>
        <tissue evidence="2">Whole-organism</tissue>
    </source>
</reference>
<feature type="transmembrane region" description="Helical" evidence="1">
    <location>
        <begin position="77"/>
        <end position="99"/>
    </location>
</feature>
<evidence type="ECO:0000313" key="3">
    <source>
        <dbReference type="Proteomes" id="UP000829354"/>
    </source>
</evidence>
<dbReference type="Pfam" id="PF10318">
    <property type="entry name" value="7TM_GPCR_Srh"/>
    <property type="match status" value="1"/>
</dbReference>
<sequence>MYPKVVHFHTPDHPIYVVAYDWEIREWIGYRQLISLGTVIVEGSTFLFLLHFNIWWSTKRMTMSQNTLGMQRRFLKAVYMQIAIPATIMIVPQIIMILLGYLYLNTTEMNSIAYMLMAIHGASATLIMLYFHAPYRDFCGKLFCRNTKKVEVKHISTSGTEVFLFADNQNITTAKLTCEGFYRGKLSGLENEDEFNYVRERGLSFVTLENNRPRFSKYAAVGFWVNGFRKTTCQEKTYLKNKCNGTNEFNFDDPTLSENPTGYKWGIGQPSGKLAMGSDCIQYRFNISTNASELDDWKCGLAVSDGGTNAFVGYVCGKLPE</sequence>
<feature type="transmembrane region" description="Helical" evidence="1">
    <location>
        <begin position="33"/>
        <end position="56"/>
    </location>
</feature>
<keyword evidence="3" id="KW-1185">Reference proteome</keyword>
<dbReference type="EMBL" id="CP092624">
    <property type="protein sequence ID" value="UMM37915.1"/>
    <property type="molecule type" value="Genomic_DNA"/>
</dbReference>
<dbReference type="SUPFAM" id="SSF81321">
    <property type="entry name" value="Family A G protein-coupled receptor-like"/>
    <property type="match status" value="1"/>
</dbReference>
<accession>A0AAE9F923</accession>
<organism evidence="2 3">
    <name type="scientific">Caenorhabditis briggsae</name>
    <dbReference type="NCBI Taxonomy" id="6238"/>
    <lineage>
        <taxon>Eukaryota</taxon>
        <taxon>Metazoa</taxon>
        <taxon>Ecdysozoa</taxon>
        <taxon>Nematoda</taxon>
        <taxon>Chromadorea</taxon>
        <taxon>Rhabditida</taxon>
        <taxon>Rhabditina</taxon>
        <taxon>Rhabditomorpha</taxon>
        <taxon>Rhabditoidea</taxon>
        <taxon>Rhabditidae</taxon>
        <taxon>Peloderinae</taxon>
        <taxon>Caenorhabditis</taxon>
    </lineage>
</organism>
<dbReference type="Proteomes" id="UP000829354">
    <property type="component" value="Chromosome V"/>
</dbReference>
<gene>
    <name evidence="2" type="ORF">L5515_009529</name>
</gene>
<protein>
    <submittedName>
        <fullName evidence="2">Uncharacterized protein</fullName>
    </submittedName>
</protein>
<keyword evidence="1" id="KW-0812">Transmembrane</keyword>
<dbReference type="PANTHER" id="PTHR47629">
    <property type="entry name" value="C-TYPE LECTIN-RELATED"/>
    <property type="match status" value="1"/>
</dbReference>
<proteinExistence type="predicted"/>